<dbReference type="Proteomes" id="UP000799324">
    <property type="component" value="Unassembled WGS sequence"/>
</dbReference>
<feature type="compositionally biased region" description="Basic and acidic residues" evidence="1">
    <location>
        <begin position="82"/>
        <end position="93"/>
    </location>
</feature>
<evidence type="ECO:0000313" key="3">
    <source>
        <dbReference type="Proteomes" id="UP000799324"/>
    </source>
</evidence>
<feature type="region of interest" description="Disordered" evidence="1">
    <location>
        <begin position="1"/>
        <end position="93"/>
    </location>
</feature>
<organism evidence="2 3">
    <name type="scientific">Lophiostoma macrostomum CBS 122681</name>
    <dbReference type="NCBI Taxonomy" id="1314788"/>
    <lineage>
        <taxon>Eukaryota</taxon>
        <taxon>Fungi</taxon>
        <taxon>Dikarya</taxon>
        <taxon>Ascomycota</taxon>
        <taxon>Pezizomycotina</taxon>
        <taxon>Dothideomycetes</taxon>
        <taxon>Pleosporomycetidae</taxon>
        <taxon>Pleosporales</taxon>
        <taxon>Lophiostomataceae</taxon>
        <taxon>Lophiostoma</taxon>
    </lineage>
</organism>
<dbReference type="EMBL" id="MU004293">
    <property type="protein sequence ID" value="KAF2661591.1"/>
    <property type="molecule type" value="Genomic_DNA"/>
</dbReference>
<feature type="region of interest" description="Disordered" evidence="1">
    <location>
        <begin position="181"/>
        <end position="214"/>
    </location>
</feature>
<sequence>MIKTTSTREPTPRQEANTKRRMETVGKNVIRNLASDPIDLTNSDGEDEEPAYPRYRTRSYSEFSLRAQEIQESEGSSYKSTPEPDRGAIQEQRHQQEIESFQKRLADETVRANKLELEISCLKSDHAIALQNEKDRLNDLQSQFDEENHELAETNKQLTTERDQLSNSLSATKSELEKLQAAHEELKNSRPSGSPMPSTSTSFPLTPVSTQQDDELSRLRNVKSTYLAVKKKYNVIFAIARNLTAASRGMKLEYFGDFGAYVRQLNRAVETNGEDGGGIYHSLVGSSTDT</sequence>
<keyword evidence="3" id="KW-1185">Reference proteome</keyword>
<evidence type="ECO:0000313" key="2">
    <source>
        <dbReference type="EMBL" id="KAF2661591.1"/>
    </source>
</evidence>
<feature type="compositionally biased region" description="Low complexity" evidence="1">
    <location>
        <begin position="189"/>
        <end position="210"/>
    </location>
</feature>
<proteinExistence type="predicted"/>
<feature type="compositionally biased region" description="Basic and acidic residues" evidence="1">
    <location>
        <begin position="10"/>
        <end position="24"/>
    </location>
</feature>
<name>A0A6A6TQJ5_9PLEO</name>
<evidence type="ECO:0000256" key="1">
    <source>
        <dbReference type="SAM" id="MobiDB-lite"/>
    </source>
</evidence>
<accession>A0A6A6TQJ5</accession>
<dbReference type="OrthoDB" id="3692888at2759"/>
<reference evidence="2" key="1">
    <citation type="journal article" date="2020" name="Stud. Mycol.">
        <title>101 Dothideomycetes genomes: a test case for predicting lifestyles and emergence of pathogens.</title>
        <authorList>
            <person name="Haridas S."/>
            <person name="Albert R."/>
            <person name="Binder M."/>
            <person name="Bloem J."/>
            <person name="Labutti K."/>
            <person name="Salamov A."/>
            <person name="Andreopoulos B."/>
            <person name="Baker S."/>
            <person name="Barry K."/>
            <person name="Bills G."/>
            <person name="Bluhm B."/>
            <person name="Cannon C."/>
            <person name="Castanera R."/>
            <person name="Culley D."/>
            <person name="Daum C."/>
            <person name="Ezra D."/>
            <person name="Gonzalez J."/>
            <person name="Henrissat B."/>
            <person name="Kuo A."/>
            <person name="Liang C."/>
            <person name="Lipzen A."/>
            <person name="Lutzoni F."/>
            <person name="Magnuson J."/>
            <person name="Mondo S."/>
            <person name="Nolan M."/>
            <person name="Ohm R."/>
            <person name="Pangilinan J."/>
            <person name="Park H.-J."/>
            <person name="Ramirez L."/>
            <person name="Alfaro M."/>
            <person name="Sun H."/>
            <person name="Tritt A."/>
            <person name="Yoshinaga Y."/>
            <person name="Zwiers L.-H."/>
            <person name="Turgeon B."/>
            <person name="Goodwin S."/>
            <person name="Spatafora J."/>
            <person name="Crous P."/>
            <person name="Grigoriev I."/>
        </authorList>
    </citation>
    <scope>NUCLEOTIDE SEQUENCE</scope>
    <source>
        <strain evidence="2">CBS 122681</strain>
    </source>
</reference>
<gene>
    <name evidence="2" type="ORF">K491DRAFT_687370</name>
</gene>
<dbReference type="AlphaFoldDB" id="A0A6A6TQJ5"/>
<protein>
    <submittedName>
        <fullName evidence="2">Uncharacterized protein</fullName>
    </submittedName>
</protein>